<evidence type="ECO:0000256" key="2">
    <source>
        <dbReference type="SAM" id="SignalP"/>
    </source>
</evidence>
<feature type="region of interest" description="Disordered" evidence="1">
    <location>
        <begin position="351"/>
        <end position="370"/>
    </location>
</feature>
<dbReference type="Pfam" id="PF24510">
    <property type="entry name" value="TXNDC16_3rd"/>
    <property type="match status" value="1"/>
</dbReference>
<dbReference type="InterPro" id="IPR057642">
    <property type="entry name" value="TXNDC16_2nd"/>
</dbReference>
<proteinExistence type="predicted"/>
<feature type="domain" description="TXNDC16 second thioredoxin-like" evidence="4">
    <location>
        <begin position="124"/>
        <end position="249"/>
    </location>
</feature>
<dbReference type="InterPro" id="IPR036249">
    <property type="entry name" value="Thioredoxin-like_sf"/>
</dbReference>
<dbReference type="InterPro" id="IPR040090">
    <property type="entry name" value="TXNDC16"/>
</dbReference>
<reference evidence="6" key="2">
    <citation type="submission" date="2016-06" db="EMBL/GenBank/DDBJ databases">
        <title>The genome of a short-lived fish provides insights into sex chromosome evolution and the genetic control of aging.</title>
        <authorList>
            <person name="Reichwald K."/>
            <person name="Felder M."/>
            <person name="Petzold A."/>
            <person name="Koch P."/>
            <person name="Groth M."/>
            <person name="Platzer M."/>
        </authorList>
    </citation>
    <scope>NUCLEOTIDE SEQUENCE</scope>
    <source>
        <tissue evidence="6">Brain</tissue>
    </source>
</reference>
<feature type="domain" description="TXNDC16 N-terminal" evidence="3">
    <location>
        <begin position="22"/>
        <end position="123"/>
    </location>
</feature>
<evidence type="ECO:0000259" key="3">
    <source>
        <dbReference type="Pfam" id="PF24508"/>
    </source>
</evidence>
<evidence type="ECO:0000259" key="5">
    <source>
        <dbReference type="Pfam" id="PF24510"/>
    </source>
</evidence>
<feature type="compositionally biased region" description="Acidic residues" evidence="1">
    <location>
        <begin position="353"/>
        <end position="370"/>
    </location>
</feature>
<evidence type="ECO:0000259" key="4">
    <source>
        <dbReference type="Pfam" id="PF24509"/>
    </source>
</evidence>
<sequence length="822" mass="92279">MWACVGVFLLWMNTGGYTLDQIEYTSAEFYKKLHLGKMMFIYFEQKVSPTISLFLVELEKSAEALRDYGVVVGKVSCEKELVHEYCTEERCQHTAFLFRGGKEFLSFDLDTVFDVNSIVSEVLFAILREEVKYVHTDADLLSMERAARGKRDIVLGYVRSLGTQEHRSLMETAYVYGSKYQFILITGGPVLKQLGVKELSLLSQVWFLHCRVHSGLMTSMTSERCPSTLMRKVPSTLNLYSFLQLMEAPLVSEVYVDPSSVPPPQFPYQLTPQVFLFSRPATEHLDLDVATALAWKLRGLALLLLVHRQSPGVKTPDEFNAAYRLPEKGSEVTYLTLHSLSDILELFTTQEKEVEEEEDEDEEEEEDSHFERLDDEIAATVFANRANVLDMDSIIQLTSENFHTEVARSSLTVALFYLKWDAVSMAFLSSFIDVAGRLLESEVDDVQMSTVDCGEWTDLCAAQVWTDVPFQPITAFPSVLLIRPQQPAQLYRGMLGSEALHRFIMISCTKSPLLLSTQEEVTSFLQEVPHPELSGYRLDRILGLFRTHPETGSSLFIEAAKSLRGEVLSGLLTDILAEKWTAEHFVDSPAVLVFPSWGTHNHPLILPVSSSVKELLTRVKAALLHPVPELTVENLPSILSLGKALLLLFVGEEEDKIGWRQNQALLEEMRGLLDLGGEKMEQYQTCWIHLGHTPAGMSILESYLGSLPPLPALVLTHLATGDEIYQYPPSAPILASSVLQWLQKVKDGTESSAGLLGGDSWPPAFEFYDFLKVMDMQRPDYIDPKTPTDEGEEEEVGVEEHLVAEKLTEDGSDVGPSLHSEL</sequence>
<dbReference type="Pfam" id="PF24509">
    <property type="entry name" value="TXNDC16_2nd"/>
    <property type="match status" value="1"/>
</dbReference>
<dbReference type="PANTHER" id="PTHR22699:SF1">
    <property type="entry name" value="THIOREDOXIN DOMAIN-CONTAINING PROTEIN 16"/>
    <property type="match status" value="1"/>
</dbReference>
<reference evidence="6" key="1">
    <citation type="submission" date="2016-05" db="EMBL/GenBank/DDBJ databases">
        <authorList>
            <person name="Lavstsen T."/>
            <person name="Jespersen J.S."/>
        </authorList>
    </citation>
    <scope>NUCLEOTIDE SEQUENCE</scope>
    <source>
        <tissue evidence="6">Brain</tissue>
    </source>
</reference>
<organism evidence="6">
    <name type="scientific">Iconisemion striatum</name>
    <dbReference type="NCBI Taxonomy" id="60296"/>
    <lineage>
        <taxon>Eukaryota</taxon>
        <taxon>Metazoa</taxon>
        <taxon>Chordata</taxon>
        <taxon>Craniata</taxon>
        <taxon>Vertebrata</taxon>
        <taxon>Euteleostomi</taxon>
        <taxon>Actinopterygii</taxon>
        <taxon>Neopterygii</taxon>
        <taxon>Teleostei</taxon>
        <taxon>Neoteleostei</taxon>
        <taxon>Acanthomorphata</taxon>
        <taxon>Ovalentaria</taxon>
        <taxon>Atherinomorphae</taxon>
        <taxon>Cyprinodontiformes</taxon>
        <taxon>Nothobranchiidae</taxon>
        <taxon>Iconisemion</taxon>
    </lineage>
</organism>
<protein>
    <submittedName>
        <fullName evidence="6">Thioredoxin domain containing 16</fullName>
    </submittedName>
</protein>
<dbReference type="Pfam" id="PF13848">
    <property type="entry name" value="Thioredoxin_6"/>
    <property type="match status" value="1"/>
</dbReference>
<feature type="signal peptide" evidence="2">
    <location>
        <begin position="1"/>
        <end position="18"/>
    </location>
</feature>
<keyword evidence="2" id="KW-0732">Signal</keyword>
<dbReference type="SUPFAM" id="SSF52833">
    <property type="entry name" value="Thioredoxin-like"/>
    <property type="match status" value="1"/>
</dbReference>
<name>A0A1A7YHZ5_9TELE</name>
<dbReference type="AlphaFoldDB" id="A0A1A7YHZ5"/>
<dbReference type="Pfam" id="PF24508">
    <property type="entry name" value="TXNDC16_N"/>
    <property type="match status" value="1"/>
</dbReference>
<evidence type="ECO:0000313" key="6">
    <source>
        <dbReference type="EMBL" id="SBP29856.1"/>
    </source>
</evidence>
<gene>
    <name evidence="6" type="primary">TXNDC16</name>
</gene>
<evidence type="ECO:0000256" key="1">
    <source>
        <dbReference type="SAM" id="MobiDB-lite"/>
    </source>
</evidence>
<dbReference type="InterPro" id="IPR057639">
    <property type="entry name" value="TXNDC16_N"/>
</dbReference>
<dbReference type="InterPro" id="IPR057645">
    <property type="entry name" value="TXNDC16_3rd"/>
</dbReference>
<accession>A0A1A7YHZ5</accession>
<dbReference type="CDD" id="cd02961">
    <property type="entry name" value="PDI_a_family"/>
    <property type="match status" value="1"/>
</dbReference>
<feature type="chain" id="PRO_5008363939" evidence="2">
    <location>
        <begin position="19"/>
        <end position="822"/>
    </location>
</feature>
<dbReference type="EMBL" id="HADX01007624">
    <property type="protein sequence ID" value="SBP29856.1"/>
    <property type="molecule type" value="Transcribed_RNA"/>
</dbReference>
<feature type="domain" description="TXNDC16 third thioredoxin-like" evidence="5">
    <location>
        <begin position="250"/>
        <end position="340"/>
    </location>
</feature>
<dbReference type="Gene3D" id="3.40.30.10">
    <property type="entry name" value="Glutaredoxin"/>
    <property type="match status" value="1"/>
</dbReference>
<dbReference type="PANTHER" id="PTHR22699">
    <property type="entry name" value="THIOREDOXIN DOMAIN-CONTAINING PROTEIN 16"/>
    <property type="match status" value="1"/>
</dbReference>